<gene>
    <name evidence="1" type="ORF">SAMN05421852_102196</name>
</gene>
<keyword evidence="2" id="KW-1185">Reference proteome</keyword>
<evidence type="ECO:0000313" key="1">
    <source>
        <dbReference type="EMBL" id="SFI84216.1"/>
    </source>
</evidence>
<dbReference type="EMBL" id="FORR01000002">
    <property type="protein sequence ID" value="SFI84216.1"/>
    <property type="molecule type" value="Genomic_DNA"/>
</dbReference>
<dbReference type="Proteomes" id="UP000199545">
    <property type="component" value="Unassembled WGS sequence"/>
</dbReference>
<protein>
    <submittedName>
        <fullName evidence="1">Uncharacterized protein</fullName>
    </submittedName>
</protein>
<name>A0A1I3LIF4_9BACL</name>
<reference evidence="1 2" key="1">
    <citation type="submission" date="2016-10" db="EMBL/GenBank/DDBJ databases">
        <authorList>
            <person name="de Groot N.N."/>
        </authorList>
    </citation>
    <scope>NUCLEOTIDE SEQUENCE [LARGE SCALE GENOMIC DNA]</scope>
    <source>
        <strain evidence="1 2">DSM 44778</strain>
    </source>
</reference>
<dbReference type="AlphaFoldDB" id="A0A1I3LIF4"/>
<evidence type="ECO:0000313" key="2">
    <source>
        <dbReference type="Proteomes" id="UP000199545"/>
    </source>
</evidence>
<accession>A0A1I3LIF4</accession>
<proteinExistence type="predicted"/>
<sequence length="54" mass="6193">MDTFLPRFGWVPSSVTTLNHHSQGTHPFALWKTEHLFHPSDGERSVVDEKFADV</sequence>
<dbReference type="STRING" id="46223.SAMN05421852_102196"/>
<organism evidence="1 2">
    <name type="scientific">Thermoflavimicrobium dichotomicum</name>
    <dbReference type="NCBI Taxonomy" id="46223"/>
    <lineage>
        <taxon>Bacteria</taxon>
        <taxon>Bacillati</taxon>
        <taxon>Bacillota</taxon>
        <taxon>Bacilli</taxon>
        <taxon>Bacillales</taxon>
        <taxon>Thermoactinomycetaceae</taxon>
        <taxon>Thermoflavimicrobium</taxon>
    </lineage>
</organism>